<dbReference type="GO" id="GO:0015221">
    <property type="term" value="F:lipopolysaccharide transmembrane transporter activity"/>
    <property type="evidence" value="ECO:0007669"/>
    <property type="project" value="InterPro"/>
</dbReference>
<dbReference type="GO" id="GO:0005886">
    <property type="term" value="C:plasma membrane"/>
    <property type="evidence" value="ECO:0007669"/>
    <property type="project" value="InterPro"/>
</dbReference>
<protein>
    <submittedName>
        <fullName evidence="7">LPS export ABC transporter protein LptC</fullName>
    </submittedName>
</protein>
<dbReference type="PANTHER" id="PTHR37481:SF1">
    <property type="entry name" value="LIPOPOLYSACCHARIDE EXPORT SYSTEM PROTEIN LPTC"/>
    <property type="match status" value="1"/>
</dbReference>
<feature type="transmembrane region" description="Helical" evidence="6">
    <location>
        <begin position="7"/>
        <end position="25"/>
    </location>
</feature>
<organism evidence="7 8">
    <name type="scientific">Dendrosporobacter quercicolus</name>
    <dbReference type="NCBI Taxonomy" id="146817"/>
    <lineage>
        <taxon>Bacteria</taxon>
        <taxon>Bacillati</taxon>
        <taxon>Bacillota</taxon>
        <taxon>Negativicutes</taxon>
        <taxon>Selenomonadales</taxon>
        <taxon>Sporomusaceae</taxon>
        <taxon>Dendrosporobacter</taxon>
    </lineage>
</organism>
<keyword evidence="5 6" id="KW-0472">Membrane</keyword>
<dbReference type="Pfam" id="PF06835">
    <property type="entry name" value="LptC"/>
    <property type="match status" value="1"/>
</dbReference>
<evidence type="ECO:0000313" key="8">
    <source>
        <dbReference type="Proteomes" id="UP000214880"/>
    </source>
</evidence>
<dbReference type="STRING" id="146817.SAMN04488502_10814"/>
<evidence type="ECO:0000256" key="3">
    <source>
        <dbReference type="ARBA" id="ARBA00022692"/>
    </source>
</evidence>
<evidence type="ECO:0000256" key="5">
    <source>
        <dbReference type="ARBA" id="ARBA00023136"/>
    </source>
</evidence>
<keyword evidence="2" id="KW-0997">Cell inner membrane</keyword>
<keyword evidence="8" id="KW-1185">Reference proteome</keyword>
<dbReference type="AlphaFoldDB" id="A0A1G9WKH2"/>
<keyword evidence="4 6" id="KW-1133">Transmembrane helix</keyword>
<dbReference type="EMBL" id="FNHB01000008">
    <property type="protein sequence ID" value="SDM85082.1"/>
    <property type="molecule type" value="Genomic_DNA"/>
</dbReference>
<evidence type="ECO:0000256" key="6">
    <source>
        <dbReference type="SAM" id="Phobius"/>
    </source>
</evidence>
<dbReference type="GO" id="GO:0017089">
    <property type="term" value="F:glycolipid transfer activity"/>
    <property type="evidence" value="ECO:0007669"/>
    <property type="project" value="TreeGrafter"/>
</dbReference>
<dbReference type="PANTHER" id="PTHR37481">
    <property type="entry name" value="LIPOPOLYSACCHARIDE EXPORT SYSTEM PROTEIN LPTC"/>
    <property type="match status" value="1"/>
</dbReference>
<evidence type="ECO:0000256" key="2">
    <source>
        <dbReference type="ARBA" id="ARBA00022519"/>
    </source>
</evidence>
<dbReference type="Proteomes" id="UP000214880">
    <property type="component" value="Unassembled WGS sequence"/>
</dbReference>
<dbReference type="GO" id="GO:0030288">
    <property type="term" value="C:outer membrane-bounded periplasmic space"/>
    <property type="evidence" value="ECO:0007669"/>
    <property type="project" value="TreeGrafter"/>
</dbReference>
<sequence length="184" mass="19944">MRMKKAYLLIACLAVAAGLGLYYFLQDEAPPVQQPEPVQTTSNIVYSGNSIVEEQDGKRLWELSAGTIEIDPAANQARMNDLKGVFYQDNGGKLEIVALQAVYDHKSRDITMNGQIKATTTDGAAFTAGKARWSGADRRFYGSGGIMMTRDDTVIVGDQMESDVDMNKVTVTGNARIRKGGAGN</sequence>
<dbReference type="Gene3D" id="2.60.450.10">
    <property type="entry name" value="Lipopolysaccharide (LPS) transport protein A like domain"/>
    <property type="match status" value="1"/>
</dbReference>
<gene>
    <name evidence="7" type="ORF">SAMN04488502_10814</name>
</gene>
<dbReference type="InterPro" id="IPR010664">
    <property type="entry name" value="LipoPS_assembly_LptC-rel"/>
</dbReference>
<evidence type="ECO:0000256" key="1">
    <source>
        <dbReference type="ARBA" id="ARBA00022475"/>
    </source>
</evidence>
<keyword evidence="3 6" id="KW-0812">Transmembrane</keyword>
<accession>A0A1G9WKH2</accession>
<name>A0A1G9WKH2_9FIRM</name>
<evidence type="ECO:0000256" key="4">
    <source>
        <dbReference type="ARBA" id="ARBA00022989"/>
    </source>
</evidence>
<reference evidence="7 8" key="1">
    <citation type="submission" date="2016-10" db="EMBL/GenBank/DDBJ databases">
        <authorList>
            <person name="de Groot N.N."/>
        </authorList>
    </citation>
    <scope>NUCLEOTIDE SEQUENCE [LARGE SCALE GENOMIC DNA]</scope>
    <source>
        <strain evidence="7 8">DSM 1736</strain>
    </source>
</reference>
<dbReference type="InterPro" id="IPR026265">
    <property type="entry name" value="LptC"/>
</dbReference>
<evidence type="ECO:0000313" key="7">
    <source>
        <dbReference type="EMBL" id="SDM85082.1"/>
    </source>
</evidence>
<proteinExistence type="predicted"/>
<dbReference type="InterPro" id="IPR052363">
    <property type="entry name" value="LPS_export_LptC"/>
</dbReference>
<dbReference type="NCBIfam" id="TIGR04409">
    <property type="entry name" value="LptC_YrbK"/>
    <property type="match status" value="1"/>
</dbReference>
<keyword evidence="1" id="KW-1003">Cell membrane</keyword>